<evidence type="ECO:0000256" key="1">
    <source>
        <dbReference type="ARBA" id="ARBA00004123"/>
    </source>
</evidence>
<dbReference type="Proteomes" id="UP001344447">
    <property type="component" value="Unassembled WGS sequence"/>
</dbReference>
<comment type="subcellular location">
    <subcellularLocation>
        <location evidence="1 5">Nucleus</location>
    </subcellularLocation>
</comment>
<comment type="subunit">
    <text evidence="5">Component of the GINS complex.</text>
</comment>
<name>A0AAN7TT89_9MYCE</name>
<dbReference type="Pfam" id="PF24997">
    <property type="entry name" value="PSF1_C"/>
    <property type="match status" value="1"/>
</dbReference>
<evidence type="ECO:0000259" key="7">
    <source>
        <dbReference type="Pfam" id="PF24997"/>
    </source>
</evidence>
<sequence>MFTKKAIDLIIELRSTDSIPHYNDGSIKATIDEIIALYEDLIKTITEHKEQKKEPYYLTHAITFHNSINRDKRCILAYLNERLNRIKEFRWSSGQSLLPDLLKEKLSQNEIQFFSDYDKILTEYNSKVGLDLTVDPQPPKELYIEVRVIKELGEVVLNSGCTVNLNLNTTHFLKRSDITTLVKNGSLEHIL</sequence>
<comment type="function">
    <text evidence="5">Required for correct functioning of the GINS complex, a complex that plays an essential role in the initiation of DNA replication, and progression of DNA replication forks. GINS complex seems to bind preferentially to single-stranded DNA.</text>
</comment>
<dbReference type="InterPro" id="IPR021151">
    <property type="entry name" value="GINS_A"/>
</dbReference>
<dbReference type="PANTHER" id="PTHR12914">
    <property type="entry name" value="PARTNER OF SLD5"/>
    <property type="match status" value="1"/>
</dbReference>
<comment type="caution">
    <text evidence="8">The sequence shown here is derived from an EMBL/GenBank/DDBJ whole genome shotgun (WGS) entry which is preliminary data.</text>
</comment>
<protein>
    <recommendedName>
        <fullName evidence="5">DNA replication complex GINS protein PSF1</fullName>
    </recommendedName>
</protein>
<feature type="domain" description="DNA replication complex GINS protein PSF1 C-terminal" evidence="7">
    <location>
        <begin position="140"/>
        <end position="190"/>
    </location>
</feature>
<evidence type="ECO:0000256" key="4">
    <source>
        <dbReference type="ARBA" id="ARBA00023242"/>
    </source>
</evidence>
<evidence type="ECO:0000259" key="6">
    <source>
        <dbReference type="Pfam" id="PF05916"/>
    </source>
</evidence>
<comment type="similarity">
    <text evidence="2 5">Belongs to the GINS1/PSF1 family.</text>
</comment>
<evidence type="ECO:0000256" key="5">
    <source>
        <dbReference type="RuleBase" id="RU368085"/>
    </source>
</evidence>
<dbReference type="EMBL" id="JAVFKY010000003">
    <property type="protein sequence ID" value="KAK5579204.1"/>
    <property type="molecule type" value="Genomic_DNA"/>
</dbReference>
<proteinExistence type="inferred from homology"/>
<evidence type="ECO:0000313" key="8">
    <source>
        <dbReference type="EMBL" id="KAK5579204.1"/>
    </source>
</evidence>
<dbReference type="PANTHER" id="PTHR12914:SF2">
    <property type="entry name" value="DNA REPLICATION COMPLEX GINS PROTEIN PSF1"/>
    <property type="match status" value="1"/>
</dbReference>
<dbReference type="GO" id="GO:0000811">
    <property type="term" value="C:GINS complex"/>
    <property type="evidence" value="ECO:0007669"/>
    <property type="project" value="UniProtKB-UniRule"/>
</dbReference>
<dbReference type="CDD" id="cd11710">
    <property type="entry name" value="GINS_A_psf1"/>
    <property type="match status" value="1"/>
</dbReference>
<keyword evidence="3 5" id="KW-0235">DNA replication</keyword>
<evidence type="ECO:0000256" key="3">
    <source>
        <dbReference type="ARBA" id="ARBA00022705"/>
    </source>
</evidence>
<organism evidence="8 9">
    <name type="scientific">Dictyostelium firmibasis</name>
    <dbReference type="NCBI Taxonomy" id="79012"/>
    <lineage>
        <taxon>Eukaryota</taxon>
        <taxon>Amoebozoa</taxon>
        <taxon>Evosea</taxon>
        <taxon>Eumycetozoa</taxon>
        <taxon>Dictyostelia</taxon>
        <taxon>Dictyosteliales</taxon>
        <taxon>Dictyosteliaceae</taxon>
        <taxon>Dictyostelium</taxon>
    </lineage>
</organism>
<feature type="domain" description="GINS subunit" evidence="6">
    <location>
        <begin position="37"/>
        <end position="128"/>
    </location>
</feature>
<accession>A0AAN7TT89</accession>
<dbReference type="InterPro" id="IPR005339">
    <property type="entry name" value="GINS_Psf1"/>
</dbReference>
<dbReference type="Gene3D" id="1.20.58.1030">
    <property type="match status" value="1"/>
</dbReference>
<dbReference type="CDD" id="cd21696">
    <property type="entry name" value="GINS_B_Psf1"/>
    <property type="match status" value="1"/>
</dbReference>
<dbReference type="GO" id="GO:1902983">
    <property type="term" value="P:DNA strand elongation involved in mitotic DNA replication"/>
    <property type="evidence" value="ECO:0007669"/>
    <property type="project" value="TreeGrafter"/>
</dbReference>
<gene>
    <name evidence="8" type="ORF">RB653_008883</name>
</gene>
<keyword evidence="9" id="KW-1185">Reference proteome</keyword>
<evidence type="ECO:0000256" key="2">
    <source>
        <dbReference type="ARBA" id="ARBA00006677"/>
    </source>
</evidence>
<dbReference type="InterPro" id="IPR036224">
    <property type="entry name" value="GINS_bundle-like_dom_sf"/>
</dbReference>
<dbReference type="SUPFAM" id="SSF158573">
    <property type="entry name" value="GINS helical bundle-like"/>
    <property type="match status" value="1"/>
</dbReference>
<dbReference type="AlphaFoldDB" id="A0AAN7TT89"/>
<keyword evidence="4 5" id="KW-0539">Nucleus</keyword>
<reference evidence="8 9" key="1">
    <citation type="submission" date="2023-11" db="EMBL/GenBank/DDBJ databases">
        <title>Dfirmibasis_genome.</title>
        <authorList>
            <person name="Edelbroek B."/>
            <person name="Kjellin J."/>
            <person name="Jerlstrom-Hultqvist J."/>
            <person name="Soderbom F."/>
        </authorList>
    </citation>
    <scope>NUCLEOTIDE SEQUENCE [LARGE SCALE GENOMIC DNA]</scope>
    <source>
        <strain evidence="8 9">TNS-C-14</strain>
    </source>
</reference>
<evidence type="ECO:0000313" key="9">
    <source>
        <dbReference type="Proteomes" id="UP001344447"/>
    </source>
</evidence>
<dbReference type="InterPro" id="IPR056783">
    <property type="entry name" value="PSF1_C"/>
</dbReference>
<dbReference type="Pfam" id="PF05916">
    <property type="entry name" value="Sld5"/>
    <property type="match status" value="1"/>
</dbReference>